<sequence length="558" mass="60771">MAWTTVATVLYWQWQATLEAELRQNINMARAIKEHTLQVLETIDQAILRLQTLATERKPLPQDYLRTANETGLTPNIITQLAFIDAQGNFQGSNLDPDGKRSGHVSLKDREHIRVHLHRGEADHTSRQLLDDGLFISKPLLGRVSGQWSIQLSRKVMGLDGHTLGVVVASMNPVHLSNVYSNVQLSPGAGLMLSGLDEVIRVQVIDGMSSGMGERVATALAAATLENLDGTMISMGHDGVERLVGYSRVGNYPLTVVSSTTVQEAFARWRTNRNMLLVMSTLSSLCVGGFLWLFRSSVRELAQSHEALVRSEAQAQQANQAKSEFLAAMSHELRTPLTSIKGFSELIAMRSKDAVTAEQADLINRAATHLNSLLSEILDLARIEAKAMPTLPETVPLRTLVNEVTALFQISAVAKSLTLDLVVEPNVPEHIHTDPLKLKQILNNLLSNAVKFTEQGHIALQVKLDLTGQQVLLQVSDTGPGIAPELHERIFEYFRQGDARVSYEYGGTGLGLGLSRGLAQLLGGTLTLQSAPGQGARFTLSLPLVQHGSTPTPAPANT</sequence>
<keyword evidence="8" id="KW-0843">Virulence</keyword>
<evidence type="ECO:0000256" key="6">
    <source>
        <dbReference type="ARBA" id="ARBA00022777"/>
    </source>
</evidence>
<keyword evidence="6 12" id="KW-0418">Kinase</keyword>
<evidence type="ECO:0000256" key="5">
    <source>
        <dbReference type="ARBA" id="ARBA00022729"/>
    </source>
</evidence>
<dbReference type="PANTHER" id="PTHR43711">
    <property type="entry name" value="TWO-COMPONENT HISTIDINE KINASE"/>
    <property type="match status" value="1"/>
</dbReference>
<evidence type="ECO:0000313" key="13">
    <source>
        <dbReference type="Proteomes" id="UP000199766"/>
    </source>
</evidence>
<reference evidence="12 13" key="1">
    <citation type="submission" date="2016-10" db="EMBL/GenBank/DDBJ databases">
        <authorList>
            <person name="de Groot N.N."/>
        </authorList>
    </citation>
    <scope>NUCLEOTIDE SEQUENCE [LARGE SCALE GENOMIC DNA]</scope>
    <source>
        <strain evidence="12 13">ATCC 35958</strain>
    </source>
</reference>
<dbReference type="PANTHER" id="PTHR43711:SF26">
    <property type="entry name" value="SENSOR HISTIDINE KINASE RCSC"/>
    <property type="match status" value="1"/>
</dbReference>
<dbReference type="CDD" id="cd12914">
    <property type="entry name" value="PDC1_DGC_like"/>
    <property type="match status" value="1"/>
</dbReference>
<evidence type="ECO:0000256" key="1">
    <source>
        <dbReference type="ARBA" id="ARBA00000085"/>
    </source>
</evidence>
<dbReference type="Pfam" id="PF02518">
    <property type="entry name" value="HATPase_c"/>
    <property type="match status" value="1"/>
</dbReference>
<evidence type="ECO:0000256" key="4">
    <source>
        <dbReference type="ARBA" id="ARBA00022679"/>
    </source>
</evidence>
<dbReference type="CDD" id="cd12915">
    <property type="entry name" value="PDC2_DGC_like"/>
    <property type="match status" value="1"/>
</dbReference>
<gene>
    <name evidence="12" type="ORF">SAMN02982919_02698</name>
</gene>
<dbReference type="InterPro" id="IPR036890">
    <property type="entry name" value="HATPase_C_sf"/>
</dbReference>
<dbReference type="AlphaFoldDB" id="A0A1H9QPI1"/>
<evidence type="ECO:0000256" key="7">
    <source>
        <dbReference type="ARBA" id="ARBA00023012"/>
    </source>
</evidence>
<keyword evidence="4" id="KW-0808">Transferase</keyword>
<dbReference type="FunFam" id="3.30.565.10:FF:000010">
    <property type="entry name" value="Sensor histidine kinase RcsC"/>
    <property type="match status" value="1"/>
</dbReference>
<evidence type="ECO:0000256" key="8">
    <source>
        <dbReference type="ARBA" id="ARBA00023026"/>
    </source>
</evidence>
<comment type="function">
    <text evidence="9">Member of the two-component regulatory system BvgS/BvgA. Phosphorylates BvgA via a four-step phosphorelay in response to environmental signals.</text>
</comment>
<dbReference type="SMART" id="SM00387">
    <property type="entry name" value="HATPase_c"/>
    <property type="match status" value="1"/>
</dbReference>
<evidence type="ECO:0000313" key="12">
    <source>
        <dbReference type="EMBL" id="SER61739.1"/>
    </source>
</evidence>
<dbReference type="Pfam" id="PF00512">
    <property type="entry name" value="HisKA"/>
    <property type="match status" value="1"/>
</dbReference>
<evidence type="ECO:0000259" key="11">
    <source>
        <dbReference type="PROSITE" id="PS50109"/>
    </source>
</evidence>
<protein>
    <recommendedName>
        <fullName evidence="10">Virulence sensor protein BvgS</fullName>
        <ecNumber evidence="2">2.7.13.3</ecNumber>
    </recommendedName>
</protein>
<dbReference type="EC" id="2.7.13.3" evidence="2"/>
<evidence type="ECO:0000256" key="10">
    <source>
        <dbReference type="ARBA" id="ARBA00070152"/>
    </source>
</evidence>
<dbReference type="PROSITE" id="PS50109">
    <property type="entry name" value="HIS_KIN"/>
    <property type="match status" value="1"/>
</dbReference>
<dbReference type="SUPFAM" id="SSF55874">
    <property type="entry name" value="ATPase domain of HSP90 chaperone/DNA topoisomerase II/histidine kinase"/>
    <property type="match status" value="1"/>
</dbReference>
<dbReference type="STRING" id="180197.SAMN02982919_02698"/>
<dbReference type="SUPFAM" id="SSF47384">
    <property type="entry name" value="Homodimeric domain of signal transducing histidine kinase"/>
    <property type="match status" value="1"/>
</dbReference>
<keyword evidence="13" id="KW-1185">Reference proteome</keyword>
<organism evidence="12 13">
    <name type="scientific">Giesbergeria anulus</name>
    <dbReference type="NCBI Taxonomy" id="180197"/>
    <lineage>
        <taxon>Bacteria</taxon>
        <taxon>Pseudomonadati</taxon>
        <taxon>Pseudomonadota</taxon>
        <taxon>Betaproteobacteria</taxon>
        <taxon>Burkholderiales</taxon>
        <taxon>Comamonadaceae</taxon>
        <taxon>Giesbergeria</taxon>
    </lineage>
</organism>
<dbReference type="InterPro" id="IPR003661">
    <property type="entry name" value="HisK_dim/P_dom"/>
</dbReference>
<dbReference type="PRINTS" id="PR00344">
    <property type="entry name" value="BCTRLSENSOR"/>
</dbReference>
<keyword evidence="5" id="KW-0732">Signal</keyword>
<accession>A0A1H9QPI1</accession>
<dbReference type="Gene3D" id="1.10.287.130">
    <property type="match status" value="1"/>
</dbReference>
<comment type="catalytic activity">
    <reaction evidence="1">
        <text>ATP + protein L-histidine = ADP + protein N-phospho-L-histidine.</text>
        <dbReference type="EC" id="2.7.13.3"/>
    </reaction>
</comment>
<feature type="domain" description="Histidine kinase" evidence="11">
    <location>
        <begin position="328"/>
        <end position="546"/>
    </location>
</feature>
<evidence type="ECO:0000256" key="3">
    <source>
        <dbReference type="ARBA" id="ARBA00022553"/>
    </source>
</evidence>
<dbReference type="InterPro" id="IPR036097">
    <property type="entry name" value="HisK_dim/P_sf"/>
</dbReference>
<dbReference type="Gene3D" id="3.30.450.20">
    <property type="entry name" value="PAS domain"/>
    <property type="match status" value="2"/>
</dbReference>
<dbReference type="Proteomes" id="UP000199766">
    <property type="component" value="Unassembled WGS sequence"/>
</dbReference>
<keyword evidence="3" id="KW-0597">Phosphoprotein</keyword>
<dbReference type="EMBL" id="FOGD01000011">
    <property type="protein sequence ID" value="SER61739.1"/>
    <property type="molecule type" value="Genomic_DNA"/>
</dbReference>
<evidence type="ECO:0000256" key="2">
    <source>
        <dbReference type="ARBA" id="ARBA00012438"/>
    </source>
</evidence>
<dbReference type="CDD" id="cd00082">
    <property type="entry name" value="HisKA"/>
    <property type="match status" value="1"/>
</dbReference>
<proteinExistence type="predicted"/>
<keyword evidence="7" id="KW-0902">Two-component regulatory system</keyword>
<dbReference type="InterPro" id="IPR005467">
    <property type="entry name" value="His_kinase_dom"/>
</dbReference>
<dbReference type="GO" id="GO:0000155">
    <property type="term" value="F:phosphorelay sensor kinase activity"/>
    <property type="evidence" value="ECO:0007669"/>
    <property type="project" value="InterPro"/>
</dbReference>
<dbReference type="InterPro" id="IPR003594">
    <property type="entry name" value="HATPase_dom"/>
</dbReference>
<dbReference type="Gene3D" id="3.30.565.10">
    <property type="entry name" value="Histidine kinase-like ATPase, C-terminal domain"/>
    <property type="match status" value="1"/>
</dbReference>
<dbReference type="InterPro" id="IPR004358">
    <property type="entry name" value="Sig_transdc_His_kin-like_C"/>
</dbReference>
<evidence type="ECO:0000256" key="9">
    <source>
        <dbReference type="ARBA" id="ARBA00058004"/>
    </source>
</evidence>
<dbReference type="SMART" id="SM00388">
    <property type="entry name" value="HisKA"/>
    <property type="match status" value="1"/>
</dbReference>
<dbReference type="InterPro" id="IPR050736">
    <property type="entry name" value="Sensor_HK_Regulatory"/>
</dbReference>
<name>A0A1H9QPI1_9BURK</name>